<dbReference type="InterPro" id="IPR011060">
    <property type="entry name" value="RibuloseP-bd_barrel"/>
</dbReference>
<comment type="similarity">
    <text evidence="4 9 10">Belongs to the HisA/HisF family.</text>
</comment>
<comment type="pathway">
    <text evidence="3 9">Amino-acid biosynthesis; L-histidine biosynthesis; L-histidine from 5-phospho-alpha-D-ribose 1-diphosphate: step 4/9.</text>
</comment>
<evidence type="ECO:0000256" key="3">
    <source>
        <dbReference type="ARBA" id="ARBA00005133"/>
    </source>
</evidence>
<dbReference type="InterPro" id="IPR023016">
    <property type="entry name" value="HisA/PriA"/>
</dbReference>
<keyword evidence="7 9" id="KW-0368">Histidine biosynthesis</keyword>
<keyword evidence="5 9" id="KW-0963">Cytoplasm</keyword>
<dbReference type="HAMAP" id="MF_01014">
    <property type="entry name" value="HisA"/>
    <property type="match status" value="1"/>
</dbReference>
<comment type="catalytic activity">
    <reaction evidence="1 9">
        <text>1-(5-phospho-beta-D-ribosyl)-5-[(5-phospho-beta-D-ribosylamino)methylideneamino]imidazole-4-carboxamide = 5-[(5-phospho-1-deoxy-D-ribulos-1-ylimino)methylamino]-1-(5-phospho-beta-D-ribosyl)imidazole-4-carboxamide</text>
        <dbReference type="Rhea" id="RHEA:15469"/>
        <dbReference type="ChEBI" id="CHEBI:58435"/>
        <dbReference type="ChEBI" id="CHEBI:58525"/>
        <dbReference type="EC" id="5.3.1.16"/>
    </reaction>
</comment>
<dbReference type="Pfam" id="PF00977">
    <property type="entry name" value="His_biosynth"/>
    <property type="match status" value="1"/>
</dbReference>
<dbReference type="PANTHER" id="PTHR43090:SF2">
    <property type="entry name" value="1-(5-PHOSPHORIBOSYL)-5-[(5-PHOSPHORIBOSYLAMINO)METHYLIDENEAMINO] IMIDAZOLE-4-CARBOXAMIDE ISOMERASE"/>
    <property type="match status" value="1"/>
</dbReference>
<dbReference type="Gene3D" id="3.20.20.70">
    <property type="entry name" value="Aldolase class I"/>
    <property type="match status" value="1"/>
</dbReference>
<comment type="caution">
    <text evidence="11">The sequence shown here is derived from an EMBL/GenBank/DDBJ whole genome shotgun (WGS) entry which is preliminary data.</text>
</comment>
<reference evidence="11 12" key="2">
    <citation type="submission" date="2019-08" db="EMBL/GenBank/DDBJ databases">
        <authorList>
            <person name="Henke P."/>
        </authorList>
    </citation>
    <scope>NUCLEOTIDE SEQUENCE [LARGE SCALE GENOMIC DNA]</scope>
    <source>
        <strain evidence="11">Phe10_nw2017</strain>
    </source>
</reference>
<protein>
    <recommendedName>
        <fullName evidence="9">1-(5-phosphoribosyl)-5-[(5-phosphoribosylamino)methylideneamino] imidazole-4-carboxamide isomerase</fullName>
        <ecNumber evidence="9">5.3.1.16</ecNumber>
    </recommendedName>
    <alternativeName>
        <fullName evidence="9">Phosphoribosylformimino-5-aminoimidazole carboxamide ribotide isomerase</fullName>
    </alternativeName>
</protein>
<dbReference type="PANTHER" id="PTHR43090">
    <property type="entry name" value="1-(5-PHOSPHORIBOSYL)-5-[(5-PHOSPHORIBOSYLAMINO)METHYLIDENEAMINO] IMIDAZOLE-4-CARBOXAMIDE ISOMERASE"/>
    <property type="match status" value="1"/>
</dbReference>
<evidence type="ECO:0000313" key="11">
    <source>
        <dbReference type="EMBL" id="TWW12179.1"/>
    </source>
</evidence>
<dbReference type="InterPro" id="IPR013785">
    <property type="entry name" value="Aldolase_TIM"/>
</dbReference>
<dbReference type="GO" id="GO:0000105">
    <property type="term" value="P:L-histidine biosynthetic process"/>
    <property type="evidence" value="ECO:0007669"/>
    <property type="project" value="UniProtKB-UniRule"/>
</dbReference>
<organism evidence="11 12">
    <name type="scientific">Planctomyces bekefii</name>
    <dbReference type="NCBI Taxonomy" id="1653850"/>
    <lineage>
        <taxon>Bacteria</taxon>
        <taxon>Pseudomonadati</taxon>
        <taxon>Planctomycetota</taxon>
        <taxon>Planctomycetia</taxon>
        <taxon>Planctomycetales</taxon>
        <taxon>Planctomycetaceae</taxon>
        <taxon>Planctomyces</taxon>
    </lineage>
</organism>
<dbReference type="SUPFAM" id="SSF51366">
    <property type="entry name" value="Ribulose-phoshate binding barrel"/>
    <property type="match status" value="1"/>
</dbReference>
<proteinExistence type="inferred from homology"/>
<evidence type="ECO:0000256" key="7">
    <source>
        <dbReference type="ARBA" id="ARBA00023102"/>
    </source>
</evidence>
<evidence type="ECO:0000313" key="12">
    <source>
        <dbReference type="Proteomes" id="UP000321083"/>
    </source>
</evidence>
<evidence type="ECO:0000256" key="1">
    <source>
        <dbReference type="ARBA" id="ARBA00000901"/>
    </source>
</evidence>
<evidence type="ECO:0000256" key="8">
    <source>
        <dbReference type="ARBA" id="ARBA00023235"/>
    </source>
</evidence>
<evidence type="ECO:0000256" key="2">
    <source>
        <dbReference type="ARBA" id="ARBA00004496"/>
    </source>
</evidence>
<dbReference type="GO" id="GO:0005737">
    <property type="term" value="C:cytoplasm"/>
    <property type="evidence" value="ECO:0007669"/>
    <property type="project" value="UniProtKB-SubCell"/>
</dbReference>
<keyword evidence="8 9" id="KW-0413">Isomerase</keyword>
<dbReference type="Proteomes" id="UP000321083">
    <property type="component" value="Unassembled WGS sequence"/>
</dbReference>
<evidence type="ECO:0000256" key="6">
    <source>
        <dbReference type="ARBA" id="ARBA00022605"/>
    </source>
</evidence>
<dbReference type="InterPro" id="IPR006062">
    <property type="entry name" value="His_biosynth"/>
</dbReference>
<dbReference type="UniPathway" id="UPA00031">
    <property type="reaction ID" value="UER00009"/>
</dbReference>
<accession>A0A5C6MDE1</accession>
<dbReference type="CDD" id="cd04732">
    <property type="entry name" value="HisA"/>
    <property type="match status" value="1"/>
</dbReference>
<comment type="subcellular location">
    <subcellularLocation>
        <location evidence="2 9">Cytoplasm</location>
    </subcellularLocation>
</comment>
<dbReference type="InterPro" id="IPR044524">
    <property type="entry name" value="Isoase_HisA-like"/>
</dbReference>
<evidence type="ECO:0000256" key="9">
    <source>
        <dbReference type="HAMAP-Rule" id="MF_01014"/>
    </source>
</evidence>
<sequence>MKIFPAIDILNDCAVRLTKGDFESAKTYSADPVDVARKFEAAGAKYLHVVDLDGTKYGRSVSIKTIATIQRETGLRLQVGGGIRTLEDAMRLINEGVERIIIGSLAVQDPSTVASLFQALGPGRITLALDCQNCDSDTPLIAVNGWQTRSNRSLWEMVSYYRTYGVSRILCTDIECDGAGCGSNLSLYRRLLERYPGLNVQASGGIATLAELTELASMGMESCVIGKSFYESQFSVSAALTIQGASC</sequence>
<dbReference type="EC" id="5.3.1.16" evidence="9"/>
<dbReference type="AlphaFoldDB" id="A0A5C6MDE1"/>
<dbReference type="GO" id="GO:0003949">
    <property type="term" value="F:1-(5-phosphoribosyl)-5-[(5-phosphoribosylamino)methylideneamino]imidazole-4-carboxamide isomerase activity"/>
    <property type="evidence" value="ECO:0007669"/>
    <property type="project" value="UniProtKB-UniRule"/>
</dbReference>
<dbReference type="GO" id="GO:0000162">
    <property type="term" value="P:L-tryptophan biosynthetic process"/>
    <property type="evidence" value="ECO:0007669"/>
    <property type="project" value="TreeGrafter"/>
</dbReference>
<reference evidence="11 12" key="1">
    <citation type="submission" date="2019-08" db="EMBL/GenBank/DDBJ databases">
        <title>100 year-old enigma solved: identification of Planctomyces bekefii, the type genus and species of the phylum Planctomycetes.</title>
        <authorList>
            <person name="Svetlana D.N."/>
            <person name="Overmann J."/>
        </authorList>
    </citation>
    <scope>NUCLEOTIDE SEQUENCE [LARGE SCALE GENOMIC DNA]</scope>
    <source>
        <strain evidence="11">Phe10_nw2017</strain>
    </source>
</reference>
<feature type="active site" description="Proton acceptor" evidence="9">
    <location>
        <position position="8"/>
    </location>
</feature>
<keyword evidence="12" id="KW-1185">Reference proteome</keyword>
<dbReference type="EMBL" id="SRHE01000034">
    <property type="protein sequence ID" value="TWW12179.1"/>
    <property type="molecule type" value="Genomic_DNA"/>
</dbReference>
<name>A0A5C6MDE1_9PLAN</name>
<dbReference type="FunFam" id="3.20.20.70:FF:000009">
    <property type="entry name" value="1-(5-phosphoribosyl)-5-[(5-phosphoribosylamino)methylideneamino] imidazole-4-carboxamide isomerase"/>
    <property type="match status" value="1"/>
</dbReference>
<gene>
    <name evidence="9 11" type="primary">hisA</name>
    <name evidence="11" type="ORF">E3A20_03310</name>
</gene>
<evidence type="ECO:0000256" key="5">
    <source>
        <dbReference type="ARBA" id="ARBA00022490"/>
    </source>
</evidence>
<evidence type="ECO:0000256" key="4">
    <source>
        <dbReference type="ARBA" id="ARBA00009667"/>
    </source>
</evidence>
<evidence type="ECO:0000256" key="10">
    <source>
        <dbReference type="RuleBase" id="RU003657"/>
    </source>
</evidence>
<feature type="active site" description="Proton donor" evidence="9">
    <location>
        <position position="130"/>
    </location>
</feature>
<keyword evidence="6 9" id="KW-0028">Amino-acid biosynthesis</keyword>